<evidence type="ECO:0000313" key="1">
    <source>
        <dbReference type="EMBL" id="CAG6535694.1"/>
    </source>
</evidence>
<dbReference type="AlphaFoldDB" id="A0A8D8HIE1"/>
<reference evidence="1" key="1">
    <citation type="submission" date="2021-05" db="EMBL/GenBank/DDBJ databases">
        <authorList>
            <person name="Alioto T."/>
            <person name="Alioto T."/>
            <person name="Gomez Garrido J."/>
        </authorList>
    </citation>
    <scope>NUCLEOTIDE SEQUENCE</scope>
</reference>
<dbReference type="EMBL" id="HBUE01213774">
    <property type="protein sequence ID" value="CAG6535694.1"/>
    <property type="molecule type" value="Transcribed_RNA"/>
</dbReference>
<protein>
    <submittedName>
        <fullName evidence="1">(northern house mosquito) hypothetical protein</fullName>
    </submittedName>
</protein>
<proteinExistence type="predicted"/>
<dbReference type="EMBL" id="HBUE01320282">
    <property type="protein sequence ID" value="CAG6587682.1"/>
    <property type="molecule type" value="Transcribed_RNA"/>
</dbReference>
<organism evidence="1">
    <name type="scientific">Culex pipiens</name>
    <name type="common">House mosquito</name>
    <dbReference type="NCBI Taxonomy" id="7175"/>
    <lineage>
        <taxon>Eukaryota</taxon>
        <taxon>Metazoa</taxon>
        <taxon>Ecdysozoa</taxon>
        <taxon>Arthropoda</taxon>
        <taxon>Hexapoda</taxon>
        <taxon>Insecta</taxon>
        <taxon>Pterygota</taxon>
        <taxon>Neoptera</taxon>
        <taxon>Endopterygota</taxon>
        <taxon>Diptera</taxon>
        <taxon>Nematocera</taxon>
        <taxon>Culicoidea</taxon>
        <taxon>Culicidae</taxon>
        <taxon>Culicinae</taxon>
        <taxon>Culicini</taxon>
        <taxon>Culex</taxon>
        <taxon>Culex</taxon>
    </lineage>
</organism>
<name>A0A8D8HIE1_CULPI</name>
<sequence>MSAFCMMDCVWNWSSRGDGIRWGIPPLGSGDSRICCFEWCWNSRLALLAAAAAAAAATTGGVACGGRSGTPPGPGDGWMRMLGETTRGLGVPRVARTEETISRWFWAVAGLASCCHRLCWDTSPRATPCRRACASGRLRISAWRTSLTEGGRCCCCCIWLRCSILWSSSFCCCWCWCSMWCGGGAWGGMCGGGPPCWFSEICASNFLNDSCCWSRLEGIGPLPGPLRSADGVINLGIGGFTGPLFPPTPPGRPFASSSRRNRASNSSTLWIWPTFGATGPPLETPSSCCRLRFCIC</sequence>
<accession>A0A8D8HIE1</accession>